<reference evidence="1" key="1">
    <citation type="journal article" date="1999" name="Methods Enzymol.">
        <title>High-efficiency full-length cDNA cloning.</title>
        <authorList>
            <person name="Carninci P."/>
            <person name="Hayashizaki Y."/>
        </authorList>
    </citation>
    <scope>NUCLEOTIDE SEQUENCE</scope>
    <source>
        <strain evidence="1">C57BL/6J</strain>
        <tissue evidence="1">Epididymis</tissue>
    </source>
</reference>
<dbReference type="Bgee" id="ENSMUSG00000021797">
    <property type="expression patterns" value="Expressed in embryonic cell in blastocyst and 1 other cell type or tissue"/>
</dbReference>
<dbReference type="PaxDb" id="10090-ENSMUSP00000022325"/>
<dbReference type="Ensembl" id="ENSMUST00000022325.3">
    <property type="protein sequence ID" value="ENSMUSP00000022325.2"/>
    <property type="gene ID" value="ENSMUSG00000021797.3"/>
</dbReference>
<reference evidence="1" key="7">
    <citation type="journal article" date="2005" name="Science">
        <title>The Transcriptional Landscape of the Mammalian Genome.</title>
        <authorList>
            <consortium name="The FANTOM Consortium"/>
            <consortium name="Riken Genome Exploration Research Group and Genome Science Group (Genome Network Project Core Group)"/>
        </authorList>
    </citation>
    <scope>NUCLEOTIDE SEQUENCE</scope>
    <source>
        <strain evidence="1">C57BL/6J</strain>
        <tissue evidence="1">Epididymis</tissue>
    </source>
</reference>
<dbReference type="EMBL" id="AK020336">
    <property type="protein sequence ID" value="BAB32075.1"/>
    <property type="molecule type" value="mRNA"/>
</dbReference>
<reference evidence="1" key="4">
    <citation type="submission" date="2000-08" db="EMBL/GenBank/DDBJ databases">
        <authorList>
            <person name="Adachi J."/>
            <person name="Aizawa K."/>
            <person name="Akahira S."/>
            <person name="Akimura T."/>
            <person name="Arai A."/>
            <person name="Aono H."/>
            <person name="Arakawa T."/>
            <person name="Bono H."/>
            <person name="Carninci P."/>
            <person name="Fukuda S."/>
            <person name="Fukunishi Y."/>
            <person name="Furuno M."/>
            <person name="Hanagaki T."/>
            <person name="Hara A."/>
            <person name="Hayatsu N."/>
            <person name="Hiramoto K."/>
            <person name="Hiraoka T."/>
            <person name="Hori F."/>
            <person name="Imotani K."/>
            <person name="Ishii Y."/>
            <person name="Itoh M."/>
            <person name="Izawa M."/>
            <person name="Kasukawa T."/>
            <person name="Kato H."/>
            <person name="Kawai J."/>
            <person name="Kojima Y."/>
            <person name="Konno H."/>
            <person name="Kouda M."/>
            <person name="Koya S."/>
            <person name="Kurihara C."/>
            <person name="Matsuyama T."/>
            <person name="Miyazaki A."/>
            <person name="Nishi K."/>
            <person name="Nomura K."/>
            <person name="Numazaki R."/>
            <person name="Ohno M."/>
            <person name="Okazaki Y."/>
            <person name="Okido T."/>
            <person name="Owa C."/>
            <person name="Saito H."/>
            <person name="Saito R."/>
            <person name="Sakai C."/>
            <person name="Sakai K."/>
            <person name="Sano H."/>
            <person name="Sasaki D."/>
            <person name="Shibata K."/>
            <person name="Shibata Y."/>
            <person name="Shinagawa A."/>
            <person name="Shiraki T."/>
            <person name="Sogabe Y."/>
            <person name="Suzuki H."/>
            <person name="Tagami M."/>
            <person name="Tagawa A."/>
            <person name="Takahashi F."/>
            <person name="Tanaka T."/>
            <person name="Tejima Y."/>
            <person name="Toya T."/>
            <person name="Yamamura T."/>
            <person name="Yasunishi A."/>
            <person name="Yoshida K."/>
            <person name="Yoshino M."/>
            <person name="Muramatsu M."/>
            <person name="Hayashizaki Y."/>
        </authorList>
    </citation>
    <scope>NUCLEOTIDE SEQUENCE</scope>
    <source>
        <strain evidence="1">C57BL/6J</strain>
        <tissue evidence="1">Epididymis</tissue>
    </source>
</reference>
<gene>
    <name evidence="2 3" type="primary">9230112D13Rik</name>
</gene>
<reference evidence="2" key="10">
    <citation type="journal article" date="2011" name="PLoS Biol.">
        <title>Modernizing reference genome assemblies.</title>
        <authorList>
            <person name="Church D.M."/>
            <person name="Schneider V.A."/>
            <person name="Graves T."/>
            <person name="Auger K."/>
            <person name="Cunningham F."/>
            <person name="Bouk N."/>
            <person name="Chen H.C."/>
            <person name="Agarwala R."/>
            <person name="McLaren W.M."/>
            <person name="Ritchie G.R."/>
            <person name="Albracht D."/>
            <person name="Kremitzki M."/>
            <person name="Rock S."/>
            <person name="Kotkiewicz H."/>
            <person name="Kremitzki C."/>
            <person name="Wollam A."/>
            <person name="Trani L."/>
            <person name="Fulton L."/>
            <person name="Fulton R."/>
            <person name="Matthews L."/>
            <person name="Whitehead S."/>
            <person name="Chow W."/>
            <person name="Torrance J."/>
            <person name="Dunn M."/>
            <person name="Harden G."/>
            <person name="Threadgold G."/>
            <person name="Wood J."/>
            <person name="Collins J."/>
            <person name="Heath P."/>
            <person name="Griffiths G."/>
            <person name="Pelan S."/>
            <person name="Grafham D."/>
            <person name="Eichler E.E."/>
            <person name="Weinstock G."/>
            <person name="Mardis E.R."/>
            <person name="Wilson R.K."/>
            <person name="Howe K."/>
            <person name="Flicek P."/>
            <person name="Hubbard T."/>
        </authorList>
    </citation>
    <scope>NUCLEOTIDE SEQUENCE [LARGE SCALE GENOMIC DNA]</scope>
    <source>
        <strain evidence="2">C57BL/6J</strain>
    </source>
</reference>
<keyword evidence="4" id="KW-1185">Reference proteome</keyword>
<dbReference type="AlphaFoldDB" id="Q9D260"/>
<evidence type="ECO:0000313" key="2">
    <source>
        <dbReference type="Ensembl" id="ENSMUSP00000022325.2"/>
    </source>
</evidence>
<reference evidence="1" key="8">
    <citation type="journal article" date="2005" name="Science">
        <title>Antisense Transcription in the Mammalian Transcriptome.</title>
        <authorList>
            <consortium name="RIKEN Genome Exploration Research Group and Genome Science Group (Genome Network Project Core Group) and the FANTOM Consortium"/>
        </authorList>
    </citation>
    <scope>NUCLEOTIDE SEQUENCE</scope>
    <source>
        <strain evidence="1">C57BL/6J</strain>
        <tissue evidence="1">Epididymis</tissue>
    </source>
</reference>
<dbReference type="GeneTree" id="ENSGT00860000136039"/>
<sequence length="137" mass="15682">MQLKGYLRIRIVSSSLDLGSRIHHLINFIKGPDYGMLDWSLQTHRSWRTPRKRQTRGLWRKQLMVLERNPQLAFPDGPISNKHYCSASGRAADILLMQGWDSGIASCRVSKDKTALMSKIQLFLVITHLMVYATAKS</sequence>
<dbReference type="KEGG" id="mmu:78243"/>
<dbReference type="RefSeq" id="NP_084338.1">
    <property type="nucleotide sequence ID" value="NM_030062.1"/>
</dbReference>
<organism evidence="1">
    <name type="scientific">Mus musculus</name>
    <name type="common">Mouse</name>
    <dbReference type="NCBI Taxonomy" id="10090"/>
    <lineage>
        <taxon>Eukaryota</taxon>
        <taxon>Metazoa</taxon>
        <taxon>Chordata</taxon>
        <taxon>Craniata</taxon>
        <taxon>Vertebrata</taxon>
        <taxon>Euteleostomi</taxon>
        <taxon>Mammalia</taxon>
        <taxon>Eutheria</taxon>
        <taxon>Euarchontoglires</taxon>
        <taxon>Glires</taxon>
        <taxon>Rodentia</taxon>
        <taxon>Myomorpha</taxon>
        <taxon>Muroidea</taxon>
        <taxon>Muridae</taxon>
        <taxon>Murinae</taxon>
        <taxon>Mus</taxon>
        <taxon>Mus</taxon>
    </lineage>
</organism>
<accession>Q9D260</accession>
<dbReference type="GeneID" id="78243"/>
<name>Q9D260_MOUSE</name>
<reference evidence="1" key="3">
    <citation type="journal article" date="2000" name="Genome Res.">
        <title>RIKEN integrated sequence analysis (RISA) system--384-format sequencing pipeline with 384 multicapillary sequencer.</title>
        <authorList>
            <person name="Shibata K."/>
            <person name="Itoh M."/>
            <person name="Aizawa K."/>
            <person name="Nagaoka S."/>
            <person name="Sasaki N."/>
            <person name="Carninci P."/>
            <person name="Konno H."/>
            <person name="Akiyama J."/>
            <person name="Nishi K."/>
            <person name="Kitsunai T."/>
            <person name="Tashiro H."/>
            <person name="Itoh M."/>
            <person name="Sumi N."/>
            <person name="Ishii Y."/>
            <person name="Nakamura S."/>
            <person name="Hazama M."/>
            <person name="Nishine T."/>
            <person name="Harada A."/>
            <person name="Yamamoto R."/>
            <person name="Matsumoto H."/>
            <person name="Sakaguchi S."/>
            <person name="Ikegami T."/>
            <person name="Kashiwagi K."/>
            <person name="Fujiwake S."/>
            <person name="Inoue K."/>
            <person name="Togawa Y."/>
            <person name="Izawa M."/>
            <person name="Ohara E."/>
            <person name="Watahiki M."/>
            <person name="Yoneda Y."/>
            <person name="Ishikawa T."/>
            <person name="Ozawa K."/>
            <person name="Tanaka T."/>
            <person name="Matsuura S."/>
            <person name="Kawai J."/>
            <person name="Okazaki Y."/>
            <person name="Muramatsu M."/>
            <person name="Inoue Y."/>
            <person name="Kira A."/>
            <person name="Hayashizaki Y."/>
        </authorList>
    </citation>
    <scope>NUCLEOTIDE SEQUENCE</scope>
    <source>
        <strain evidence="1">C57BL/6J</strain>
        <tissue evidence="1">Epididymis</tissue>
    </source>
</reference>
<protein>
    <submittedName>
        <fullName evidence="2">RIKEN cDNA 9230112D13 gene</fullName>
    </submittedName>
</protein>
<proteinExistence type="evidence at transcript level"/>
<reference evidence="1" key="2">
    <citation type="journal article" date="2000" name="Genome Res.">
        <title>Normalization and subtraction of cap-trapper-selected cDNAs to prepare full-length cDNA libraries for rapid discovery of new genes.</title>
        <authorList>
            <person name="Carninci P."/>
            <person name="Shibata Y."/>
            <person name="Hayatsu N."/>
            <person name="Sugahara Y."/>
            <person name="Shibata K."/>
            <person name="Itoh M."/>
            <person name="Konno H."/>
            <person name="Okazaki Y."/>
            <person name="Muramatsu M."/>
            <person name="Hayashizaki Y."/>
        </authorList>
    </citation>
    <scope>NUCLEOTIDE SEQUENCE</scope>
    <source>
        <strain evidence="1">C57BL/6J</strain>
        <tissue evidence="1">Epididymis</tissue>
    </source>
</reference>
<evidence type="ECO:0000313" key="1">
    <source>
        <dbReference type="EMBL" id="BAB32075.1"/>
    </source>
</evidence>
<dbReference type="HOGENOM" id="CLU_1864466_0_0_1"/>
<dbReference type="BioGRID-ORCS" id="78243">
    <property type="hits" value="4 hits in 76 CRISPR screens"/>
</dbReference>
<dbReference type="Proteomes" id="UP000000589">
    <property type="component" value="Chromosome 14"/>
</dbReference>
<evidence type="ECO:0000313" key="4">
    <source>
        <dbReference type="Proteomes" id="UP000000589"/>
    </source>
</evidence>
<dbReference type="OrthoDB" id="10284938at2759"/>
<dbReference type="VEuPathDB" id="HostDB:ENSMUSG00000021797"/>
<dbReference type="AGR" id="MGI:1925493"/>
<reference evidence="2 4" key="9">
    <citation type="journal article" date="2009" name="PLoS Biol.">
        <title>Lineage-specific biology revealed by a finished genome assembly of the mouse.</title>
        <authorList>
            <consortium name="Mouse Genome Sequencing Consortium"/>
            <person name="Church D.M."/>
            <person name="Goodstadt L."/>
            <person name="Hillier L.W."/>
            <person name="Zody M.C."/>
            <person name="Goldstein S."/>
            <person name="She X."/>
            <person name="Bult C.J."/>
            <person name="Agarwala R."/>
            <person name="Cherry J.L."/>
            <person name="DiCuccio M."/>
            <person name="Hlavina W."/>
            <person name="Kapustin Y."/>
            <person name="Meric P."/>
            <person name="Maglott D."/>
            <person name="Birtle Z."/>
            <person name="Marques A.C."/>
            <person name="Graves T."/>
            <person name="Zhou S."/>
            <person name="Teague B."/>
            <person name="Potamousis K."/>
            <person name="Churas C."/>
            <person name="Place M."/>
            <person name="Herschleb J."/>
            <person name="Runnheim R."/>
            <person name="Forrest D."/>
            <person name="Amos-Landgraf J."/>
            <person name="Schwartz D.C."/>
            <person name="Cheng Z."/>
            <person name="Lindblad-Toh K."/>
            <person name="Eichler E.E."/>
            <person name="Ponting C.P."/>
        </authorList>
    </citation>
    <scope>NUCLEOTIDE SEQUENCE [LARGE SCALE GENOMIC DNA]</scope>
    <source>
        <strain evidence="2 4">C57BL/6J</strain>
    </source>
</reference>
<reference evidence="2" key="11">
    <citation type="submission" date="2025-05" db="UniProtKB">
        <authorList>
            <consortium name="Ensembl"/>
        </authorList>
    </citation>
    <scope>IDENTIFICATION</scope>
    <source>
        <strain evidence="2">C57BL/6J</strain>
    </source>
</reference>
<dbReference type="MGI" id="MGI:1925493">
    <property type="gene designation" value="9230112D13Rik"/>
</dbReference>
<reference evidence="1" key="5">
    <citation type="journal article" date="2001" name="Nature">
        <title>Functional annotation of a full-length mouse cDNA collection.</title>
        <authorList>
            <consortium name="The RIKEN Genome Exploration Research Group Phase II Team and the FANTOM Consortium"/>
        </authorList>
    </citation>
    <scope>NUCLEOTIDE SEQUENCE</scope>
    <source>
        <strain evidence="1">C57BL/6J</strain>
        <tissue evidence="1">Epididymis</tissue>
    </source>
</reference>
<evidence type="ECO:0000313" key="3">
    <source>
        <dbReference type="MGI" id="MGI:1925493"/>
    </source>
</evidence>
<dbReference type="UCSC" id="uc007tay.1">
    <property type="organism name" value="mouse"/>
</dbReference>
<reference evidence="1" key="6">
    <citation type="journal article" date="2002" name="Nature">
        <title>Analysis of the mouse transcriptome based on functional annotation of 60,770 full-length cDNAs.</title>
        <authorList>
            <consortium name="The FANTOM Consortium and the RIKEN Genome Exploration Research Group Phase I and II Team"/>
        </authorList>
    </citation>
    <scope>NUCLEOTIDE SEQUENCE</scope>
    <source>
        <strain evidence="1">C57BL/6J</strain>
        <tissue evidence="1">Epididymis</tissue>
    </source>
</reference>